<dbReference type="EMBL" id="CP001965">
    <property type="protein sequence ID" value="ADE12464.1"/>
    <property type="molecule type" value="Genomic_DNA"/>
</dbReference>
<dbReference type="STRING" id="580332.Slit_2236"/>
<protein>
    <submittedName>
        <fullName evidence="1">Uncharacterized protein</fullName>
    </submittedName>
</protein>
<evidence type="ECO:0000313" key="2">
    <source>
        <dbReference type="Proteomes" id="UP000001625"/>
    </source>
</evidence>
<dbReference type="HOGENOM" id="CLU_2737833_0_0_4"/>
<proteinExistence type="predicted"/>
<dbReference type="AlphaFoldDB" id="D5CUS7"/>
<gene>
    <name evidence="1" type="ordered locus">Slit_2236</name>
</gene>
<dbReference type="KEGG" id="slt:Slit_2236"/>
<dbReference type="Proteomes" id="UP000001625">
    <property type="component" value="Chromosome"/>
</dbReference>
<reference evidence="1 2" key="1">
    <citation type="submission" date="2010-03" db="EMBL/GenBank/DDBJ databases">
        <title>Complete sequence of Sideroxydans lithotrophicus ES-1.</title>
        <authorList>
            <consortium name="US DOE Joint Genome Institute"/>
            <person name="Lucas S."/>
            <person name="Copeland A."/>
            <person name="Lapidus A."/>
            <person name="Cheng J.-F."/>
            <person name="Bruce D."/>
            <person name="Goodwin L."/>
            <person name="Pitluck S."/>
            <person name="Munk A.C."/>
            <person name="Detter J.C."/>
            <person name="Han C."/>
            <person name="Tapia R."/>
            <person name="Larimer F."/>
            <person name="Land M."/>
            <person name="Hauser L."/>
            <person name="Kyrpides N."/>
            <person name="Ivanova N."/>
            <person name="Emerson D."/>
            <person name="Woyke T."/>
        </authorList>
    </citation>
    <scope>NUCLEOTIDE SEQUENCE [LARGE SCALE GENOMIC DNA]</scope>
    <source>
        <strain evidence="1 2">ES-1</strain>
    </source>
</reference>
<name>D5CUS7_SIDLE</name>
<sequence>MVRIRWMFNTHVQPEYFRIKRDIPQIASIIRFAQFIHHSIRGRLRPAPSSYIATFTATANGVVGLPMSLLN</sequence>
<organism evidence="1 2">
    <name type="scientific">Sideroxydans lithotrophicus (strain ES-1)</name>
    <dbReference type="NCBI Taxonomy" id="580332"/>
    <lineage>
        <taxon>Bacteria</taxon>
        <taxon>Pseudomonadati</taxon>
        <taxon>Pseudomonadota</taxon>
        <taxon>Betaproteobacteria</taxon>
        <taxon>Nitrosomonadales</taxon>
        <taxon>Gallionellaceae</taxon>
        <taxon>Sideroxydans</taxon>
    </lineage>
</organism>
<evidence type="ECO:0000313" key="1">
    <source>
        <dbReference type="EMBL" id="ADE12464.1"/>
    </source>
</evidence>
<accession>D5CUS7</accession>
<keyword evidence="2" id="KW-1185">Reference proteome</keyword>